<sequence>MKAKWYISTLIIILSLFGVVCQQQIAVPNQEIVLQFTNTSITSEDTQKTIAIVKKQLQDIGVSNIEVNETENGKLTITYYSDADVASIKEIFSKEKIGLVSAFINQDEEPSKLPFDENTISYNLDVYEIQNGSDTEWDLNGISVVKLKPESNRLAKPNTHAFFNTLEINESIVKVTYKTYYNIAIAIDKTSRKIPEVRAGPLV</sequence>
<gene>
    <name evidence="1" type="ORF">M3P09_16615</name>
</gene>
<comment type="caution">
    <text evidence="1">The sequence shown here is derived from an EMBL/GenBank/DDBJ whole genome shotgun (WGS) entry which is preliminary data.</text>
</comment>
<proteinExistence type="predicted"/>
<keyword evidence="2" id="KW-1185">Reference proteome</keyword>
<evidence type="ECO:0000313" key="2">
    <source>
        <dbReference type="Proteomes" id="UP001165381"/>
    </source>
</evidence>
<reference evidence="1" key="1">
    <citation type="submission" date="2022-05" db="EMBL/GenBank/DDBJ databases">
        <authorList>
            <person name="Park J.-S."/>
        </authorList>
    </citation>
    <scope>NUCLEOTIDE SEQUENCE</scope>
    <source>
        <strain evidence="1">2012CJ34-3</strain>
    </source>
</reference>
<dbReference type="Proteomes" id="UP001165381">
    <property type="component" value="Unassembled WGS sequence"/>
</dbReference>
<dbReference type="RefSeq" id="WP_249973976.1">
    <property type="nucleotide sequence ID" value="NZ_JAMFLZ010000010.1"/>
</dbReference>
<evidence type="ECO:0000313" key="1">
    <source>
        <dbReference type="EMBL" id="MCL6296632.1"/>
    </source>
</evidence>
<accession>A0ABT0QI27</accession>
<protein>
    <submittedName>
        <fullName evidence="1">Uncharacterized protein</fullName>
    </submittedName>
</protein>
<dbReference type="EMBL" id="JAMFLZ010000010">
    <property type="protein sequence ID" value="MCL6296632.1"/>
    <property type="molecule type" value="Genomic_DNA"/>
</dbReference>
<organism evidence="1 2">
    <name type="scientific">Jejuia spongiicola</name>
    <dbReference type="NCBI Taxonomy" id="2942207"/>
    <lineage>
        <taxon>Bacteria</taxon>
        <taxon>Pseudomonadati</taxon>
        <taxon>Bacteroidota</taxon>
        <taxon>Flavobacteriia</taxon>
        <taxon>Flavobacteriales</taxon>
        <taxon>Flavobacteriaceae</taxon>
        <taxon>Jejuia</taxon>
    </lineage>
</organism>
<name>A0ABT0QI27_9FLAO</name>